<reference evidence="1 2" key="1">
    <citation type="submission" date="2024-02" db="EMBL/GenBank/DDBJ databases">
        <title>High-quality chromosome-scale genome assembly of Pensacola bahiagrass (Paspalum notatum Flugge var. saurae).</title>
        <authorList>
            <person name="Vega J.M."/>
            <person name="Podio M."/>
            <person name="Orjuela J."/>
            <person name="Siena L.A."/>
            <person name="Pessino S.C."/>
            <person name="Combes M.C."/>
            <person name="Mariac C."/>
            <person name="Albertini E."/>
            <person name="Pupilli F."/>
            <person name="Ortiz J.P.A."/>
            <person name="Leblanc O."/>
        </authorList>
    </citation>
    <scope>NUCLEOTIDE SEQUENCE [LARGE SCALE GENOMIC DNA]</scope>
    <source>
        <strain evidence="1">R1</strain>
        <tissue evidence="1">Leaf</tissue>
    </source>
</reference>
<evidence type="ECO:0000313" key="2">
    <source>
        <dbReference type="Proteomes" id="UP001341281"/>
    </source>
</evidence>
<proteinExistence type="predicted"/>
<name>A0AAQ3UT39_PASNO</name>
<accession>A0AAQ3UT39</accession>
<organism evidence="1 2">
    <name type="scientific">Paspalum notatum var. saurae</name>
    <dbReference type="NCBI Taxonomy" id="547442"/>
    <lineage>
        <taxon>Eukaryota</taxon>
        <taxon>Viridiplantae</taxon>
        <taxon>Streptophyta</taxon>
        <taxon>Embryophyta</taxon>
        <taxon>Tracheophyta</taxon>
        <taxon>Spermatophyta</taxon>
        <taxon>Magnoliopsida</taxon>
        <taxon>Liliopsida</taxon>
        <taxon>Poales</taxon>
        <taxon>Poaceae</taxon>
        <taxon>PACMAD clade</taxon>
        <taxon>Panicoideae</taxon>
        <taxon>Andropogonodae</taxon>
        <taxon>Paspaleae</taxon>
        <taxon>Paspalinae</taxon>
        <taxon>Paspalum</taxon>
    </lineage>
</organism>
<dbReference type="EMBL" id="CP144754">
    <property type="protein sequence ID" value="WVZ95687.1"/>
    <property type="molecule type" value="Genomic_DNA"/>
</dbReference>
<keyword evidence="2" id="KW-1185">Reference proteome</keyword>
<evidence type="ECO:0000313" key="1">
    <source>
        <dbReference type="EMBL" id="WVZ95687.1"/>
    </source>
</evidence>
<sequence length="173" mass="19441">MATLKEWIIKRNTVSISEALILPERWILYQIQRKQRTVYILQRKVPNTLCKSNGQGNKTKLQREMKNKSSFRTGEEEELCKGTKRVKTDLEYGKTGDAFGQKENLIRPQRKTVCFEAEEHHTSACPFTSPVLRRSIASRHLLLPPLSSPAGDLSGQAPSAGIERCYVATGGAP</sequence>
<dbReference type="AlphaFoldDB" id="A0AAQ3UT39"/>
<gene>
    <name evidence="1" type="ORF">U9M48_041420</name>
</gene>
<dbReference type="Proteomes" id="UP001341281">
    <property type="component" value="Chromosome 10"/>
</dbReference>
<protein>
    <submittedName>
        <fullName evidence="1">Uncharacterized protein</fullName>
    </submittedName>
</protein>